<dbReference type="AlphaFoldDB" id="A0A835I0Y1"/>
<proteinExistence type="predicted"/>
<evidence type="ECO:0008006" key="3">
    <source>
        <dbReference type="Google" id="ProtNLM"/>
    </source>
</evidence>
<name>A0A835I0Y1_9MAGN</name>
<dbReference type="Gene3D" id="3.60.10.10">
    <property type="entry name" value="Endonuclease/exonuclease/phosphatase"/>
    <property type="match status" value="1"/>
</dbReference>
<organism evidence="1 2">
    <name type="scientific">Coptis chinensis</name>
    <dbReference type="NCBI Taxonomy" id="261450"/>
    <lineage>
        <taxon>Eukaryota</taxon>
        <taxon>Viridiplantae</taxon>
        <taxon>Streptophyta</taxon>
        <taxon>Embryophyta</taxon>
        <taxon>Tracheophyta</taxon>
        <taxon>Spermatophyta</taxon>
        <taxon>Magnoliopsida</taxon>
        <taxon>Ranunculales</taxon>
        <taxon>Ranunculaceae</taxon>
        <taxon>Coptidoideae</taxon>
        <taxon>Coptis</taxon>
    </lineage>
</organism>
<dbReference type="PANTHER" id="PTHR33710">
    <property type="entry name" value="BNAC02G09200D PROTEIN"/>
    <property type="match status" value="1"/>
</dbReference>
<evidence type="ECO:0000313" key="2">
    <source>
        <dbReference type="Proteomes" id="UP000631114"/>
    </source>
</evidence>
<comment type="caution">
    <text evidence="1">The sequence shown here is derived from an EMBL/GenBank/DDBJ whole genome shotgun (WGS) entry which is preliminary data.</text>
</comment>
<dbReference type="Proteomes" id="UP000631114">
    <property type="component" value="Unassembled WGS sequence"/>
</dbReference>
<dbReference type="PANTHER" id="PTHR33710:SF64">
    <property type="entry name" value="ENDONUCLEASE_EXONUCLEASE_PHOSPHATASE DOMAIN-CONTAINING PROTEIN"/>
    <property type="match status" value="1"/>
</dbReference>
<accession>A0A835I0Y1</accession>
<dbReference type="SUPFAM" id="SSF56219">
    <property type="entry name" value="DNase I-like"/>
    <property type="match status" value="1"/>
</dbReference>
<keyword evidence="2" id="KW-1185">Reference proteome</keyword>
<protein>
    <recommendedName>
        <fullName evidence="3">Endonuclease/exonuclease/phosphatase domain-containing protein</fullName>
    </recommendedName>
</protein>
<sequence length="355" mass="41473">MRGIRRQNPWMYLEDIVTEYQPEFVCIAEPLIRPPAQLPLALSRLGFDSMFLHNDSPSKVGNIWVCWREGKVVTLYALSQQHITVKTGNLFLSFVHANSAYGIRRALWAELSQLGLAVEPWDVVGDFNIVSEISERKGGGTPCLAAMSDFNSFIHSNALTDSTTMGFKYSWCNKRMGHRRMYQKIDRMLVNQRWLDVSDGWRSRILKRRHSDHYPIVGWNTKIPKPSNIPFRFKQAWVQHENLREVVERSWKEPLHDAPIRKVVKKLKRLKIVLKEWSWRVFGNTKQHLKELEGELESILKKQEQDPFNSELQNQEVEKAIAIQALKDAEILTLRQKARVTDALEGERNSKKHWY</sequence>
<dbReference type="EMBL" id="JADFTS010000005">
    <property type="protein sequence ID" value="KAF9607692.1"/>
    <property type="molecule type" value="Genomic_DNA"/>
</dbReference>
<reference evidence="1 2" key="1">
    <citation type="submission" date="2020-10" db="EMBL/GenBank/DDBJ databases">
        <title>The Coptis chinensis genome and diversification of protoberbering-type alkaloids.</title>
        <authorList>
            <person name="Wang B."/>
            <person name="Shu S."/>
            <person name="Song C."/>
            <person name="Liu Y."/>
        </authorList>
    </citation>
    <scope>NUCLEOTIDE SEQUENCE [LARGE SCALE GENOMIC DNA]</scope>
    <source>
        <strain evidence="1">HL-2020</strain>
        <tissue evidence="1">Leaf</tissue>
    </source>
</reference>
<dbReference type="InterPro" id="IPR036691">
    <property type="entry name" value="Endo/exonu/phosph_ase_sf"/>
</dbReference>
<gene>
    <name evidence="1" type="ORF">IFM89_038232</name>
</gene>
<evidence type="ECO:0000313" key="1">
    <source>
        <dbReference type="EMBL" id="KAF9607692.1"/>
    </source>
</evidence>
<dbReference type="OrthoDB" id="1930966at2759"/>